<keyword evidence="2" id="KW-1185">Reference proteome</keyword>
<dbReference type="Proteomes" id="UP000029108">
    <property type="component" value="Unassembled WGS sequence"/>
</dbReference>
<sequence>MNRLLPADLWQLHDCDQQATRLKLRALLKTNPDMDGHELAAQAVEYGRTRYRAALDAERRVRADREARSRAAKAALDEYRRSHGGSCFIGSGKPSGSVVVTGPGGRSM</sequence>
<gene>
    <name evidence="1" type="ORF">BBIA_2398</name>
</gene>
<accession>A0A086ZD90</accession>
<evidence type="ECO:0000313" key="2">
    <source>
        <dbReference type="Proteomes" id="UP000029108"/>
    </source>
</evidence>
<organism evidence="1 2">
    <name type="scientific">Bifidobacterium biavatii DSM 23969</name>
    <dbReference type="NCBI Taxonomy" id="1437608"/>
    <lineage>
        <taxon>Bacteria</taxon>
        <taxon>Bacillati</taxon>
        <taxon>Actinomycetota</taxon>
        <taxon>Actinomycetes</taxon>
        <taxon>Bifidobacteriales</taxon>
        <taxon>Bifidobacteriaceae</taxon>
        <taxon>Bifidobacterium</taxon>
    </lineage>
</organism>
<proteinExistence type="predicted"/>
<protein>
    <submittedName>
        <fullName evidence="1">Uncharacterized protein</fullName>
    </submittedName>
</protein>
<reference evidence="1 2" key="1">
    <citation type="submission" date="2014-03" db="EMBL/GenBank/DDBJ databases">
        <title>Genomics of Bifidobacteria.</title>
        <authorList>
            <person name="Ventura M."/>
            <person name="Milani C."/>
            <person name="Lugli G.A."/>
        </authorList>
    </citation>
    <scope>NUCLEOTIDE SEQUENCE [LARGE SCALE GENOMIC DNA]</scope>
    <source>
        <strain evidence="1 2">DSM 23969</strain>
    </source>
</reference>
<dbReference type="EMBL" id="JGYN01000046">
    <property type="protein sequence ID" value="KFI44490.1"/>
    <property type="molecule type" value="Genomic_DNA"/>
</dbReference>
<name>A0A086ZD90_9BIFI</name>
<comment type="caution">
    <text evidence="1">The sequence shown here is derived from an EMBL/GenBank/DDBJ whole genome shotgun (WGS) entry which is preliminary data.</text>
</comment>
<evidence type="ECO:0000313" key="1">
    <source>
        <dbReference type="EMBL" id="KFI44490.1"/>
    </source>
</evidence>
<dbReference type="AlphaFoldDB" id="A0A086ZD90"/>